<evidence type="ECO:0000313" key="1">
    <source>
        <dbReference type="EMBL" id="KAJ0047248.1"/>
    </source>
</evidence>
<gene>
    <name evidence="1" type="ORF">Pint_06408</name>
</gene>
<proteinExistence type="predicted"/>
<comment type="caution">
    <text evidence="1">The sequence shown here is derived from an EMBL/GenBank/DDBJ whole genome shotgun (WGS) entry which is preliminary data.</text>
</comment>
<reference evidence="2" key="1">
    <citation type="journal article" date="2023" name="G3 (Bethesda)">
        <title>Genome assembly and association tests identify interacting loci associated with vigor, precocity, and sex in interspecific pistachio rootstocks.</title>
        <authorList>
            <person name="Palmer W."/>
            <person name="Jacygrad E."/>
            <person name="Sagayaradj S."/>
            <person name="Cavanaugh K."/>
            <person name="Han R."/>
            <person name="Bertier L."/>
            <person name="Beede B."/>
            <person name="Kafkas S."/>
            <person name="Golino D."/>
            <person name="Preece J."/>
            <person name="Michelmore R."/>
        </authorList>
    </citation>
    <scope>NUCLEOTIDE SEQUENCE [LARGE SCALE GENOMIC DNA]</scope>
</reference>
<accession>A0ACC0ZBJ3</accession>
<dbReference type="Proteomes" id="UP001163603">
    <property type="component" value="Chromosome 3"/>
</dbReference>
<keyword evidence="2" id="KW-1185">Reference proteome</keyword>
<protein>
    <submittedName>
        <fullName evidence="1">Uncharacterized protein</fullName>
    </submittedName>
</protein>
<name>A0ACC0ZBJ3_9ROSI</name>
<dbReference type="EMBL" id="CM047738">
    <property type="protein sequence ID" value="KAJ0047248.1"/>
    <property type="molecule type" value="Genomic_DNA"/>
</dbReference>
<evidence type="ECO:0000313" key="2">
    <source>
        <dbReference type="Proteomes" id="UP001163603"/>
    </source>
</evidence>
<sequence length="155" mass="17455">MSTMEENPQSPGVLIFPFPIEGHLNSMLNLAKLLAQTGLNITFLNSHHNHTRLLLTLIVIPVLCSISDSSSRPTLMVSKRITPEQGDRVTEIFNGLTLIARIFMKELLIATRPSVSCIKEMEYWGFFAMALKIPLIPFRNASAYSFWAFFIINAN</sequence>
<organism evidence="1 2">
    <name type="scientific">Pistacia integerrima</name>
    <dbReference type="NCBI Taxonomy" id="434235"/>
    <lineage>
        <taxon>Eukaryota</taxon>
        <taxon>Viridiplantae</taxon>
        <taxon>Streptophyta</taxon>
        <taxon>Embryophyta</taxon>
        <taxon>Tracheophyta</taxon>
        <taxon>Spermatophyta</taxon>
        <taxon>Magnoliopsida</taxon>
        <taxon>eudicotyledons</taxon>
        <taxon>Gunneridae</taxon>
        <taxon>Pentapetalae</taxon>
        <taxon>rosids</taxon>
        <taxon>malvids</taxon>
        <taxon>Sapindales</taxon>
        <taxon>Anacardiaceae</taxon>
        <taxon>Pistacia</taxon>
    </lineage>
</organism>